<dbReference type="SUPFAM" id="SSF49764">
    <property type="entry name" value="HSP20-like chaperones"/>
    <property type="match status" value="1"/>
</dbReference>
<keyword evidence="7" id="KW-1185">Reference proteome</keyword>
<dbReference type="GeneID" id="37027647"/>
<name>A0A316UST0_9BASI</name>
<dbReference type="STRING" id="1569628.A0A316UST0"/>
<evidence type="ECO:0000259" key="5">
    <source>
        <dbReference type="PROSITE" id="PS01031"/>
    </source>
</evidence>
<dbReference type="AlphaFoldDB" id="A0A316UST0"/>
<proteinExistence type="inferred from homology"/>
<dbReference type="InterPro" id="IPR031107">
    <property type="entry name" value="Small_HSP"/>
</dbReference>
<feature type="compositionally biased region" description="Low complexity" evidence="4">
    <location>
        <begin position="90"/>
        <end position="112"/>
    </location>
</feature>
<dbReference type="Pfam" id="PF00011">
    <property type="entry name" value="HSP20"/>
    <property type="match status" value="1"/>
</dbReference>
<feature type="compositionally biased region" description="Low complexity" evidence="4">
    <location>
        <begin position="224"/>
        <end position="245"/>
    </location>
</feature>
<protein>
    <submittedName>
        <fullName evidence="6">HSP20-like chaperone</fullName>
    </submittedName>
</protein>
<evidence type="ECO:0000313" key="6">
    <source>
        <dbReference type="EMBL" id="PWN28359.1"/>
    </source>
</evidence>
<accession>A0A316UST0</accession>
<feature type="compositionally biased region" description="Basic and acidic residues" evidence="4">
    <location>
        <begin position="46"/>
        <end position="74"/>
    </location>
</feature>
<dbReference type="CDD" id="cd06464">
    <property type="entry name" value="ACD_sHsps-like"/>
    <property type="match status" value="1"/>
</dbReference>
<dbReference type="EMBL" id="KZ819665">
    <property type="protein sequence ID" value="PWN28359.1"/>
    <property type="molecule type" value="Genomic_DNA"/>
</dbReference>
<dbReference type="RefSeq" id="XP_025362971.1">
    <property type="nucleotide sequence ID" value="XM_025505824.1"/>
</dbReference>
<gene>
    <name evidence="6" type="ORF">BDZ90DRAFT_231352</name>
</gene>
<keyword evidence="1" id="KW-0346">Stress response</keyword>
<feature type="region of interest" description="Disordered" evidence="4">
    <location>
        <begin position="211"/>
        <end position="253"/>
    </location>
</feature>
<dbReference type="OrthoDB" id="1431247at2759"/>
<feature type="region of interest" description="Disordered" evidence="4">
    <location>
        <begin position="46"/>
        <end position="112"/>
    </location>
</feature>
<dbReference type="InterPro" id="IPR002068">
    <property type="entry name" value="A-crystallin/Hsp20_dom"/>
</dbReference>
<evidence type="ECO:0000256" key="1">
    <source>
        <dbReference type="ARBA" id="ARBA00023016"/>
    </source>
</evidence>
<feature type="compositionally biased region" description="Basic and acidic residues" evidence="4">
    <location>
        <begin position="294"/>
        <end position="322"/>
    </location>
</feature>
<dbReference type="Proteomes" id="UP000245884">
    <property type="component" value="Unassembled WGS sequence"/>
</dbReference>
<evidence type="ECO:0000256" key="2">
    <source>
        <dbReference type="PROSITE-ProRule" id="PRU00285"/>
    </source>
</evidence>
<comment type="similarity">
    <text evidence="2 3">Belongs to the small heat shock protein (HSP20) family.</text>
</comment>
<dbReference type="InterPro" id="IPR008978">
    <property type="entry name" value="HSP20-like_chaperone"/>
</dbReference>
<evidence type="ECO:0000313" key="7">
    <source>
        <dbReference type="Proteomes" id="UP000245884"/>
    </source>
</evidence>
<dbReference type="PROSITE" id="PS01031">
    <property type="entry name" value="SHSP"/>
    <property type="match status" value="1"/>
</dbReference>
<dbReference type="Gene3D" id="2.60.40.790">
    <property type="match status" value="1"/>
</dbReference>
<organism evidence="6 7">
    <name type="scientific">Jaminaea rosea</name>
    <dbReference type="NCBI Taxonomy" id="1569628"/>
    <lineage>
        <taxon>Eukaryota</taxon>
        <taxon>Fungi</taxon>
        <taxon>Dikarya</taxon>
        <taxon>Basidiomycota</taxon>
        <taxon>Ustilaginomycotina</taxon>
        <taxon>Exobasidiomycetes</taxon>
        <taxon>Microstromatales</taxon>
        <taxon>Microstromatales incertae sedis</taxon>
        <taxon>Jaminaea</taxon>
    </lineage>
</organism>
<reference evidence="6 7" key="1">
    <citation type="journal article" date="2018" name="Mol. Biol. Evol.">
        <title>Broad Genomic Sampling Reveals a Smut Pathogenic Ancestry of the Fungal Clade Ustilaginomycotina.</title>
        <authorList>
            <person name="Kijpornyongpan T."/>
            <person name="Mondo S.J."/>
            <person name="Barry K."/>
            <person name="Sandor L."/>
            <person name="Lee J."/>
            <person name="Lipzen A."/>
            <person name="Pangilinan J."/>
            <person name="LaButti K."/>
            <person name="Hainaut M."/>
            <person name="Henrissat B."/>
            <person name="Grigoriev I.V."/>
            <person name="Spatafora J.W."/>
            <person name="Aime M.C."/>
        </authorList>
    </citation>
    <scope>NUCLEOTIDE SEQUENCE [LARGE SCALE GENOMIC DNA]</scope>
    <source>
        <strain evidence="6 7">MCA 5214</strain>
    </source>
</reference>
<evidence type="ECO:0000256" key="3">
    <source>
        <dbReference type="RuleBase" id="RU003616"/>
    </source>
</evidence>
<feature type="region of interest" description="Disordered" evidence="4">
    <location>
        <begin position="292"/>
        <end position="322"/>
    </location>
</feature>
<evidence type="ECO:0000256" key="4">
    <source>
        <dbReference type="SAM" id="MobiDB-lite"/>
    </source>
</evidence>
<dbReference type="PANTHER" id="PTHR11527">
    <property type="entry name" value="HEAT-SHOCK PROTEIN 20 FAMILY MEMBER"/>
    <property type="match status" value="1"/>
</dbReference>
<sequence>MSYNTPFTRAPSILELMFTSPLSGPSGPHRDDGTIFVYDNAHDVEEAAARQHRHIEQQRRDQHRELEQRKKHEQQQGSKHSTVAKGQGSGQHAGHHQTLAQQQQQQKRQAAATWPYHPFFSHPLFNANDYGNGVFGGPLLTGPLLPNHSALATAAKVPTLSHSTLSSFSPRIDVHEDENKFQLSAELPGMPCDAVKVHVDDEGRTISIEGEMRKEYDSRDLASAKKSSSKGGDNASEATSSSTSSDKQAQPRIHGHVTERLYGHFSRSLWLPESAELDKISASFKDGLLRINVPKKETKKNGEGEEKEEVKKRKVTIEEVQE</sequence>
<feature type="domain" description="SHSP" evidence="5">
    <location>
        <begin position="163"/>
        <end position="313"/>
    </location>
</feature>
<feature type="compositionally biased region" description="Basic and acidic residues" evidence="4">
    <location>
        <begin position="211"/>
        <end position="223"/>
    </location>
</feature>